<reference evidence="13 14" key="1">
    <citation type="journal article" date="2020" name="Microorganisms">
        <title>Osmotic Adaptation and Compatible Solute Biosynthesis of Phototrophic Bacteria as Revealed from Genome Analyses.</title>
        <authorList>
            <person name="Imhoff J.F."/>
            <person name="Rahn T."/>
            <person name="Kunzel S."/>
            <person name="Keller A."/>
            <person name="Neulinger S.C."/>
        </authorList>
    </citation>
    <scope>NUCLEOTIDE SEQUENCE [LARGE SCALE GENOMIC DNA]</scope>
    <source>
        <strain evidence="13 14">DSM 21303</strain>
    </source>
</reference>
<dbReference type="PANTHER" id="PTHR23404">
    <property type="entry name" value="MOLYBDOPTERIN SYNTHASE RELATED"/>
    <property type="match status" value="1"/>
</dbReference>
<dbReference type="Gene3D" id="3.90.1170.40">
    <property type="entry name" value="Molybdopterin biosynthesis MoaE subunit"/>
    <property type="match status" value="1"/>
</dbReference>
<evidence type="ECO:0000256" key="9">
    <source>
        <dbReference type="ARBA" id="ARBA00030781"/>
    </source>
</evidence>
<dbReference type="InterPro" id="IPR036563">
    <property type="entry name" value="MoaE_sf"/>
</dbReference>
<evidence type="ECO:0000256" key="10">
    <source>
        <dbReference type="ARBA" id="ARBA00032474"/>
    </source>
</evidence>
<sequence>MDIRLESAPFDPWALQADLAGDAAAGALAAFVGLMRDQNAGRRVLAMTLEHYPGMTESALRQIAEEAAARFGLQAVRIVHRVGRVLPTEPLVLVAVTAAHRGEAFRGCELLMDYLKTQAPFWKKEETDQGEHWVDARDSDDAAAERWR</sequence>
<keyword evidence="5" id="KW-0501">Molybdenum cofactor biosynthesis</keyword>
<evidence type="ECO:0000256" key="7">
    <source>
        <dbReference type="ARBA" id="ARBA00029745"/>
    </source>
</evidence>
<dbReference type="AlphaFoldDB" id="A0A9X0WMV1"/>
<comment type="catalytic activity">
    <reaction evidence="11">
        <text>2 [molybdopterin-synthase sulfur-carrier protein]-C-terminal-Gly-aminoethanethioate + cyclic pyranopterin phosphate + H2O = molybdopterin + 2 [molybdopterin-synthase sulfur-carrier protein]-C-terminal Gly-Gly + 2 H(+)</text>
        <dbReference type="Rhea" id="RHEA:26333"/>
        <dbReference type="Rhea" id="RHEA-COMP:12202"/>
        <dbReference type="Rhea" id="RHEA-COMP:19907"/>
        <dbReference type="ChEBI" id="CHEBI:15377"/>
        <dbReference type="ChEBI" id="CHEBI:15378"/>
        <dbReference type="ChEBI" id="CHEBI:58698"/>
        <dbReference type="ChEBI" id="CHEBI:59648"/>
        <dbReference type="ChEBI" id="CHEBI:90778"/>
        <dbReference type="ChEBI" id="CHEBI:232372"/>
        <dbReference type="EC" id="2.8.1.12"/>
    </reaction>
</comment>
<dbReference type="CDD" id="cd00756">
    <property type="entry name" value="MoaE"/>
    <property type="match status" value="1"/>
</dbReference>
<comment type="pathway">
    <text evidence="1">Cofactor biosynthesis; molybdopterin biosynthesis.</text>
</comment>
<dbReference type="SUPFAM" id="SSF54690">
    <property type="entry name" value="Molybdopterin synthase subunit MoaE"/>
    <property type="match status" value="1"/>
</dbReference>
<dbReference type="EMBL" id="NRSD01000101">
    <property type="protein sequence ID" value="MBK1647010.1"/>
    <property type="molecule type" value="Genomic_DNA"/>
</dbReference>
<evidence type="ECO:0000256" key="3">
    <source>
        <dbReference type="ARBA" id="ARBA00011950"/>
    </source>
</evidence>
<feature type="region of interest" description="Disordered" evidence="12">
    <location>
        <begin position="126"/>
        <end position="148"/>
    </location>
</feature>
<comment type="subunit">
    <text evidence="6">Heterotetramer of 2 MoaD subunits and 2 MoaE subunits. Also stable as homodimer. The enzyme changes between these two forms during catalysis.</text>
</comment>
<dbReference type="GO" id="GO:0006777">
    <property type="term" value="P:Mo-molybdopterin cofactor biosynthetic process"/>
    <property type="evidence" value="ECO:0007669"/>
    <property type="project" value="UniProtKB-KW"/>
</dbReference>
<dbReference type="EC" id="2.8.1.12" evidence="3"/>
<evidence type="ECO:0000256" key="4">
    <source>
        <dbReference type="ARBA" id="ARBA00013858"/>
    </source>
</evidence>
<evidence type="ECO:0000256" key="2">
    <source>
        <dbReference type="ARBA" id="ARBA00005426"/>
    </source>
</evidence>
<dbReference type="RefSeq" id="WP_200389848.1">
    <property type="nucleotide sequence ID" value="NZ_NRSD01000101.1"/>
</dbReference>
<dbReference type="Proteomes" id="UP001138802">
    <property type="component" value="Unassembled WGS sequence"/>
</dbReference>
<evidence type="ECO:0000313" key="14">
    <source>
        <dbReference type="Proteomes" id="UP001138802"/>
    </source>
</evidence>
<dbReference type="InterPro" id="IPR003448">
    <property type="entry name" value="Mopterin_biosynth_MoaE"/>
</dbReference>
<keyword evidence="14" id="KW-1185">Reference proteome</keyword>
<evidence type="ECO:0000256" key="12">
    <source>
        <dbReference type="SAM" id="MobiDB-lite"/>
    </source>
</evidence>
<dbReference type="GO" id="GO:0030366">
    <property type="term" value="F:molybdopterin synthase activity"/>
    <property type="evidence" value="ECO:0007669"/>
    <property type="project" value="UniProtKB-EC"/>
</dbReference>
<evidence type="ECO:0000256" key="11">
    <source>
        <dbReference type="ARBA" id="ARBA00049878"/>
    </source>
</evidence>
<comment type="caution">
    <text evidence="13">The sequence shown here is derived from an EMBL/GenBank/DDBJ whole genome shotgun (WGS) entry which is preliminary data.</text>
</comment>
<organism evidence="13 14">
    <name type="scientific">Thiocapsa imhoffii</name>
    <dbReference type="NCBI Taxonomy" id="382777"/>
    <lineage>
        <taxon>Bacteria</taxon>
        <taxon>Pseudomonadati</taxon>
        <taxon>Pseudomonadota</taxon>
        <taxon>Gammaproteobacteria</taxon>
        <taxon>Chromatiales</taxon>
        <taxon>Chromatiaceae</taxon>
        <taxon>Thiocapsa</taxon>
    </lineage>
</organism>
<comment type="similarity">
    <text evidence="2">Belongs to the MoaE family.</text>
</comment>
<evidence type="ECO:0000256" key="6">
    <source>
        <dbReference type="ARBA" id="ARBA00026066"/>
    </source>
</evidence>
<evidence type="ECO:0000256" key="5">
    <source>
        <dbReference type="ARBA" id="ARBA00023150"/>
    </source>
</evidence>
<evidence type="ECO:0000256" key="8">
    <source>
        <dbReference type="ARBA" id="ARBA00030407"/>
    </source>
</evidence>
<protein>
    <recommendedName>
        <fullName evidence="4">Molybdopterin synthase catalytic subunit</fullName>
        <ecNumber evidence="3">2.8.1.12</ecNumber>
    </recommendedName>
    <alternativeName>
        <fullName evidence="9">MPT synthase subunit 2</fullName>
    </alternativeName>
    <alternativeName>
        <fullName evidence="7">Molybdenum cofactor biosynthesis protein E</fullName>
    </alternativeName>
    <alternativeName>
        <fullName evidence="8">Molybdopterin-converting factor large subunit</fullName>
    </alternativeName>
    <alternativeName>
        <fullName evidence="10">Molybdopterin-converting factor subunit 2</fullName>
    </alternativeName>
</protein>
<accession>A0A9X0WMV1</accession>
<evidence type="ECO:0000313" key="13">
    <source>
        <dbReference type="EMBL" id="MBK1647010.1"/>
    </source>
</evidence>
<evidence type="ECO:0000256" key="1">
    <source>
        <dbReference type="ARBA" id="ARBA00005046"/>
    </source>
</evidence>
<name>A0A9X0WMV1_9GAMM</name>
<dbReference type="Pfam" id="PF02391">
    <property type="entry name" value="MoaE"/>
    <property type="match status" value="1"/>
</dbReference>
<gene>
    <name evidence="13" type="ORF">CKO25_20840</name>
</gene>
<proteinExistence type="inferred from homology"/>